<proteinExistence type="predicted"/>
<dbReference type="PANTHER" id="PTHR39328:SF1">
    <property type="entry name" value="BLL2871 PROTEIN"/>
    <property type="match status" value="1"/>
</dbReference>
<dbReference type="KEGG" id="mph:MLP_08410"/>
<dbReference type="Gene3D" id="3.60.20.10">
    <property type="entry name" value="Glutamine Phosphoribosylpyrophosphate, subunit 1, domain 1"/>
    <property type="match status" value="1"/>
</dbReference>
<dbReference type="AlphaFoldDB" id="F5XLX6"/>
<dbReference type="OrthoDB" id="9790012at2"/>
<reference evidence="1 2" key="1">
    <citation type="submission" date="2011-05" db="EMBL/GenBank/DDBJ databases">
        <title>Whole genome sequence of Microlunatus phosphovorus NM-1.</title>
        <authorList>
            <person name="Hosoyama A."/>
            <person name="Sasaki K."/>
            <person name="Harada T."/>
            <person name="Igarashi R."/>
            <person name="Kawakoshi A."/>
            <person name="Sasagawa M."/>
            <person name="Fukada J."/>
            <person name="Nakamura S."/>
            <person name="Katano Y."/>
            <person name="Hanada S."/>
            <person name="Kamagata Y."/>
            <person name="Nakamura N."/>
            <person name="Yamazaki S."/>
            <person name="Fujita N."/>
        </authorList>
    </citation>
    <scope>NUCLEOTIDE SEQUENCE [LARGE SCALE GENOMIC DNA]</scope>
    <source>
        <strain evidence="2">ATCC 700054 / DSM 10555 / JCM 9379 / NBRC 101784 / NCIMB 13414 / VKM Ac-1990 / NM-1</strain>
    </source>
</reference>
<evidence type="ECO:0008006" key="3">
    <source>
        <dbReference type="Google" id="ProtNLM"/>
    </source>
</evidence>
<dbReference type="InterPro" id="IPR029055">
    <property type="entry name" value="Ntn_hydrolases_N"/>
</dbReference>
<dbReference type="PANTHER" id="PTHR39328">
    <property type="entry name" value="BLL2871 PROTEIN"/>
    <property type="match status" value="1"/>
</dbReference>
<dbReference type="Proteomes" id="UP000007947">
    <property type="component" value="Chromosome"/>
</dbReference>
<dbReference type="SUPFAM" id="SSF56235">
    <property type="entry name" value="N-terminal nucleophile aminohydrolases (Ntn hydrolases)"/>
    <property type="match status" value="1"/>
</dbReference>
<dbReference type="EMBL" id="AP012204">
    <property type="protein sequence ID" value="BAK33855.1"/>
    <property type="molecule type" value="Genomic_DNA"/>
</dbReference>
<evidence type="ECO:0000313" key="1">
    <source>
        <dbReference type="EMBL" id="BAK33855.1"/>
    </source>
</evidence>
<protein>
    <recommendedName>
        <fullName evidence="3">Fimbrial assembly protein FimA</fullName>
    </recommendedName>
</protein>
<evidence type="ECO:0000313" key="2">
    <source>
        <dbReference type="Proteomes" id="UP000007947"/>
    </source>
</evidence>
<dbReference type="HOGENOM" id="CLU_068244_1_1_11"/>
<dbReference type="STRING" id="1032480.MLP_08410"/>
<dbReference type="RefSeq" id="WP_013861742.1">
    <property type="nucleotide sequence ID" value="NC_015635.1"/>
</dbReference>
<dbReference type="eggNOG" id="COG3342">
    <property type="taxonomic scope" value="Bacteria"/>
</dbReference>
<accession>F5XLX6</accession>
<name>F5XLX6_MICPN</name>
<organism evidence="1 2">
    <name type="scientific">Microlunatus phosphovorus (strain ATCC 700054 / DSM 10555 / JCM 9379 / NBRC 101784 / NCIMB 13414 / VKM Ac-1990 / NM-1)</name>
    <dbReference type="NCBI Taxonomy" id="1032480"/>
    <lineage>
        <taxon>Bacteria</taxon>
        <taxon>Bacillati</taxon>
        <taxon>Actinomycetota</taxon>
        <taxon>Actinomycetes</taxon>
        <taxon>Propionibacteriales</taxon>
        <taxon>Propionibacteriaceae</taxon>
        <taxon>Microlunatus</taxon>
    </lineage>
</organism>
<gene>
    <name evidence="1" type="ordered locus">MLP_08410</name>
</gene>
<keyword evidence="2" id="KW-1185">Reference proteome</keyword>
<dbReference type="Pfam" id="PF06267">
    <property type="entry name" value="DUF1028"/>
    <property type="match status" value="1"/>
</dbReference>
<sequence>MTFSIVARDAGGAFGAVICSSSPAVAARCVHLADGVGGVNSQNITDPRLGPVLLERLRRGDPAPDALRALTEETENIAFRQLLVVDAAGRAAAYSGEHALGVFGHAIGDGVVAGGNLLASAAIPQLMVDRFEDSEGDLELRLLAAAQAAMQAGGEAGPVHSAGLSVVRDAGWRVTDLRVDWTDGDPIAELAGLLEVWLPQRDDYVNRGLNPSAAPTYGVPGDE</sequence>
<dbReference type="InterPro" id="IPR010430">
    <property type="entry name" value="DUF1028"/>
</dbReference>